<name>A0A919W9M2_9ACTN</name>
<dbReference type="Proteomes" id="UP000677082">
    <property type="component" value="Unassembled WGS sequence"/>
</dbReference>
<dbReference type="InterPro" id="IPR000157">
    <property type="entry name" value="TIR_dom"/>
</dbReference>
<protein>
    <recommendedName>
        <fullName evidence="1">TIR domain-containing protein</fullName>
    </recommendedName>
</protein>
<comment type="caution">
    <text evidence="2">The sequence shown here is derived from an EMBL/GenBank/DDBJ whole genome shotgun (WGS) entry which is preliminary data.</text>
</comment>
<evidence type="ECO:0000313" key="2">
    <source>
        <dbReference type="EMBL" id="GIM96172.1"/>
    </source>
</evidence>
<dbReference type="RefSeq" id="WP_213011849.1">
    <property type="nucleotide sequence ID" value="NZ_BOQN01000107.1"/>
</dbReference>
<dbReference type="InterPro" id="IPR035897">
    <property type="entry name" value="Toll_tir_struct_dom_sf"/>
</dbReference>
<dbReference type="PROSITE" id="PS50104">
    <property type="entry name" value="TIR"/>
    <property type="match status" value="1"/>
</dbReference>
<accession>A0A919W9M2</accession>
<keyword evidence="3" id="KW-1185">Reference proteome</keyword>
<dbReference type="SUPFAM" id="SSF52200">
    <property type="entry name" value="Toll/Interleukin receptor TIR domain"/>
    <property type="match status" value="1"/>
</dbReference>
<proteinExistence type="predicted"/>
<dbReference type="GO" id="GO:0007165">
    <property type="term" value="P:signal transduction"/>
    <property type="evidence" value="ECO:0007669"/>
    <property type="project" value="InterPro"/>
</dbReference>
<evidence type="ECO:0000313" key="3">
    <source>
        <dbReference type="Proteomes" id="UP000677082"/>
    </source>
</evidence>
<dbReference type="Gene3D" id="3.40.50.10140">
    <property type="entry name" value="Toll/interleukin-1 receptor homology (TIR) domain"/>
    <property type="match status" value="1"/>
</dbReference>
<feature type="domain" description="TIR" evidence="1">
    <location>
        <begin position="102"/>
        <end position="226"/>
    </location>
</feature>
<sequence length="228" mass="25562">MPIALPGPDKVPDGPHRELLVRLHDLYRVAGMPATRIISRQAGSVSHETVSAVLHGRTLPAWAKLEAIVTVLCRMSAAPRDADSELAAFRELYRGSEPLALDRGHVFVSYSRRDVGYVDRLVDLLAKGGLPVWLDRHRLEVGDRWEHVVRDRVDDCTAMIVVMSPAAEASANVGNELHRARDRGKPLLPILLSGENWFALSTVNYFDARPDRLPDQRFLDRLRQLIRA</sequence>
<dbReference type="AlphaFoldDB" id="A0A919W9M2"/>
<organism evidence="2 3">
    <name type="scientific">Paractinoplanes toevensis</name>
    <dbReference type="NCBI Taxonomy" id="571911"/>
    <lineage>
        <taxon>Bacteria</taxon>
        <taxon>Bacillati</taxon>
        <taxon>Actinomycetota</taxon>
        <taxon>Actinomycetes</taxon>
        <taxon>Micromonosporales</taxon>
        <taxon>Micromonosporaceae</taxon>
        <taxon>Paractinoplanes</taxon>
    </lineage>
</organism>
<evidence type="ECO:0000259" key="1">
    <source>
        <dbReference type="PROSITE" id="PS50104"/>
    </source>
</evidence>
<gene>
    <name evidence="2" type="ORF">Ato02nite_079650</name>
</gene>
<dbReference type="Pfam" id="PF13676">
    <property type="entry name" value="TIR_2"/>
    <property type="match status" value="1"/>
</dbReference>
<dbReference type="EMBL" id="BOQN01000107">
    <property type="protein sequence ID" value="GIM96172.1"/>
    <property type="molecule type" value="Genomic_DNA"/>
</dbReference>
<reference evidence="2 3" key="1">
    <citation type="submission" date="2021-03" db="EMBL/GenBank/DDBJ databases">
        <title>Whole genome shotgun sequence of Actinoplanes toevensis NBRC 105298.</title>
        <authorList>
            <person name="Komaki H."/>
            <person name="Tamura T."/>
        </authorList>
    </citation>
    <scope>NUCLEOTIDE SEQUENCE [LARGE SCALE GENOMIC DNA]</scope>
    <source>
        <strain evidence="2 3">NBRC 105298</strain>
    </source>
</reference>